<dbReference type="PROSITE" id="PS51271">
    <property type="entry name" value="WAPL"/>
    <property type="match status" value="1"/>
</dbReference>
<dbReference type="PANTHER" id="PTHR22100:SF13">
    <property type="entry name" value="WINGS APART-LIKE PROTEIN HOMOLOG"/>
    <property type="match status" value="1"/>
</dbReference>
<feature type="domain" description="WAPL" evidence="3">
    <location>
        <begin position="229"/>
        <end position="747"/>
    </location>
</feature>
<dbReference type="SUPFAM" id="SSF48371">
    <property type="entry name" value="ARM repeat"/>
    <property type="match status" value="1"/>
</dbReference>
<evidence type="ECO:0000256" key="1">
    <source>
        <dbReference type="ARBA" id="ARBA00006854"/>
    </source>
</evidence>
<sequence length="769" mass="85922">MSTSGGSRGKLAQGFGTNGADQTAASLFDSVFSKPANRFPKRPVLVEEEKDALPSVVSEASTSRNLDGNQKMMSPPVSLPESTSTEGDGNVDQSPSGSNSDDDDTMDSQHSSGPVRRPPKHTLPISSNYEFDDNFDEDSNTPPASKRAKSPEEEPQQSLRLLPKKEAKPIYRHTWSTGSGPSDEEQEEPNETREDSPEVAKTANVENNKLLAKPKVPIWRSQPAATTATIQKDEGVRRIRKVKEAHECLEIGEQDDYKQDLEYILSSLANQNANINTKCLSAITLAKKCITSDFRQFIRTKGLIGAVFRSLIDAPSDANFALCAATVVYLMCRDHISVKADATTLRLLSSLLKMETGPLCQVDEKYKKQVHDIFKAYVKNSESTGHKIAFDIDLENISPSSLVLEALVYVLSKNHEEAVKNELLTQGALQWVVTKVEKITQSLEESQTNETAQKLLIPLERCFRVLEMCTLFHKKNQAYLISHRGSVLINSCAKLIALQQERVSRCETNSELAYAHLGCLSMMARVLMNLSHENELCCTKLGQIPGFLPLCLSSFTYIAPKYAADDKKFDLYVMMCSLLVNLVERCNSNRRKLIGSQIRTYDPVTKEETELPVLEALTKLFLSREEAAKNIDEDLDKDLVMEEPDMNENDNEENDDDDGPREDGRLDRGRLEDMSEAEMLMHVQSAMNKASAHMEDSVVASYVALLIGCLLQQNEEAANRVRELLPDGRLDSMIEQLHRFLEFMNIASSNKGCRSIEKIVEYLERMNSE</sequence>
<dbReference type="PANTHER" id="PTHR22100">
    <property type="entry name" value="WINGS APART-LIKE PROTEIN HOMOLOG"/>
    <property type="match status" value="1"/>
</dbReference>
<dbReference type="InterPro" id="IPR011989">
    <property type="entry name" value="ARM-like"/>
</dbReference>
<evidence type="ECO:0000313" key="4">
    <source>
        <dbReference type="Proteomes" id="UP000887575"/>
    </source>
</evidence>
<comment type="similarity">
    <text evidence="1">Belongs to the WAPL family.</text>
</comment>
<dbReference type="Proteomes" id="UP000887575">
    <property type="component" value="Unassembled WGS sequence"/>
</dbReference>
<evidence type="ECO:0000256" key="2">
    <source>
        <dbReference type="SAM" id="MobiDB-lite"/>
    </source>
</evidence>
<dbReference type="InterPro" id="IPR022771">
    <property type="entry name" value="WAPL_C"/>
</dbReference>
<dbReference type="InterPro" id="IPR039874">
    <property type="entry name" value="WAPL"/>
</dbReference>
<feature type="compositionally biased region" description="Polar residues" evidence="2">
    <location>
        <begin position="58"/>
        <end position="72"/>
    </location>
</feature>
<dbReference type="InterPro" id="IPR012502">
    <property type="entry name" value="WAPL_dom"/>
</dbReference>
<protein>
    <submittedName>
        <fullName evidence="5">WAPL domain-containing protein</fullName>
    </submittedName>
</protein>
<dbReference type="InterPro" id="IPR016024">
    <property type="entry name" value="ARM-type_fold"/>
</dbReference>
<feature type="region of interest" description="Disordered" evidence="2">
    <location>
        <begin position="633"/>
        <end position="667"/>
    </location>
</feature>
<feature type="compositionally biased region" description="Acidic residues" evidence="2">
    <location>
        <begin position="130"/>
        <end position="139"/>
    </location>
</feature>
<evidence type="ECO:0000259" key="3">
    <source>
        <dbReference type="PROSITE" id="PS51271"/>
    </source>
</evidence>
<dbReference type="AlphaFoldDB" id="A0AAF3ERC3"/>
<accession>A0AAF3ERC3</accession>
<feature type="compositionally biased region" description="Acidic residues" evidence="2">
    <location>
        <begin position="641"/>
        <end position="660"/>
    </location>
</feature>
<evidence type="ECO:0000313" key="5">
    <source>
        <dbReference type="WBParaSite" id="MBELARI_LOCUS16210"/>
    </source>
</evidence>
<reference evidence="5" key="1">
    <citation type="submission" date="2024-02" db="UniProtKB">
        <authorList>
            <consortium name="WormBaseParasite"/>
        </authorList>
    </citation>
    <scope>IDENTIFICATION</scope>
</reference>
<organism evidence="4 5">
    <name type="scientific">Mesorhabditis belari</name>
    <dbReference type="NCBI Taxonomy" id="2138241"/>
    <lineage>
        <taxon>Eukaryota</taxon>
        <taxon>Metazoa</taxon>
        <taxon>Ecdysozoa</taxon>
        <taxon>Nematoda</taxon>
        <taxon>Chromadorea</taxon>
        <taxon>Rhabditida</taxon>
        <taxon>Rhabditina</taxon>
        <taxon>Rhabditomorpha</taxon>
        <taxon>Rhabditoidea</taxon>
        <taxon>Rhabditidae</taxon>
        <taxon>Mesorhabditinae</taxon>
        <taxon>Mesorhabditis</taxon>
    </lineage>
</organism>
<dbReference type="Pfam" id="PF07814">
    <property type="entry name" value="WAPL"/>
    <property type="match status" value="1"/>
</dbReference>
<feature type="region of interest" description="Disordered" evidence="2">
    <location>
        <begin position="1"/>
        <end position="204"/>
    </location>
</feature>
<dbReference type="Gene3D" id="1.25.10.10">
    <property type="entry name" value="Leucine-rich Repeat Variant"/>
    <property type="match status" value="1"/>
</dbReference>
<dbReference type="WBParaSite" id="MBELARI_LOCUS16210">
    <property type="protein sequence ID" value="MBELARI_LOCUS16210"/>
    <property type="gene ID" value="MBELARI_LOCUS16210"/>
</dbReference>
<proteinExistence type="inferred from homology"/>
<feature type="compositionally biased region" description="Polar residues" evidence="2">
    <location>
        <begin position="80"/>
        <end position="99"/>
    </location>
</feature>
<keyword evidence="4" id="KW-1185">Reference proteome</keyword>
<name>A0AAF3ERC3_9BILA</name>